<feature type="domain" description="Peptidoglycan binding-like" evidence="1">
    <location>
        <begin position="115"/>
        <end position="170"/>
    </location>
</feature>
<dbReference type="EMBL" id="FNIL01000010">
    <property type="protein sequence ID" value="SDO28424.1"/>
    <property type="molecule type" value="Genomic_DNA"/>
</dbReference>
<dbReference type="GO" id="GO:0016787">
    <property type="term" value="F:hydrolase activity"/>
    <property type="evidence" value="ECO:0007669"/>
    <property type="project" value="UniProtKB-KW"/>
</dbReference>
<reference evidence="3" key="1">
    <citation type="submission" date="2016-10" db="EMBL/GenBank/DDBJ databases">
        <authorList>
            <person name="Varghese N."/>
            <person name="Submissions S."/>
        </authorList>
    </citation>
    <scope>NUCLEOTIDE SEQUENCE [LARGE SCALE GENOMIC DNA]</scope>
    <source>
        <strain evidence="3">CGMCC 1.10369</strain>
    </source>
</reference>
<proteinExistence type="predicted"/>
<organism evidence="2 3">
    <name type="scientific">Alkalicoccus daliensis</name>
    <dbReference type="NCBI Taxonomy" id="745820"/>
    <lineage>
        <taxon>Bacteria</taxon>
        <taxon>Bacillati</taxon>
        <taxon>Bacillota</taxon>
        <taxon>Bacilli</taxon>
        <taxon>Bacillales</taxon>
        <taxon>Bacillaceae</taxon>
        <taxon>Alkalicoccus</taxon>
    </lineage>
</organism>
<keyword evidence="3" id="KW-1185">Reference proteome</keyword>
<dbReference type="Proteomes" id="UP000198778">
    <property type="component" value="Unassembled WGS sequence"/>
</dbReference>
<dbReference type="SUPFAM" id="SSF47090">
    <property type="entry name" value="PGBD-like"/>
    <property type="match status" value="2"/>
</dbReference>
<dbReference type="STRING" id="745820.SAMN04488053_11069"/>
<gene>
    <name evidence="2" type="ORF">SAMN04488053_11069</name>
</gene>
<dbReference type="Gene3D" id="1.10.101.10">
    <property type="entry name" value="PGBD-like superfamily/PGBD"/>
    <property type="match status" value="2"/>
</dbReference>
<dbReference type="InterPro" id="IPR036366">
    <property type="entry name" value="PGBDSf"/>
</dbReference>
<protein>
    <submittedName>
        <fullName evidence="2">Peptidoglycan-binding (PGRP) domain of peptidoglycan hydrolases-containing protein</fullName>
    </submittedName>
</protein>
<evidence type="ECO:0000313" key="2">
    <source>
        <dbReference type="EMBL" id="SDO28424.1"/>
    </source>
</evidence>
<evidence type="ECO:0000259" key="1">
    <source>
        <dbReference type="Pfam" id="PF01471"/>
    </source>
</evidence>
<dbReference type="InterPro" id="IPR002477">
    <property type="entry name" value="Peptidoglycan-bd-like"/>
</dbReference>
<evidence type="ECO:0000313" key="3">
    <source>
        <dbReference type="Proteomes" id="UP000198778"/>
    </source>
</evidence>
<feature type="domain" description="Peptidoglycan binding-like" evidence="1">
    <location>
        <begin position="51"/>
        <end position="106"/>
    </location>
</feature>
<dbReference type="InterPro" id="IPR036365">
    <property type="entry name" value="PGBD-like_sf"/>
</dbReference>
<dbReference type="AlphaFoldDB" id="A0A1H0IAD4"/>
<feature type="non-terminal residue" evidence="2">
    <location>
        <position position="194"/>
    </location>
</feature>
<keyword evidence="2" id="KW-0378">Hydrolase</keyword>
<sequence length="194" mass="20598">MKKMNNSLTSIKRIGISAFAAGAILFAGGNAVSADEGSEFGENLMYEGKSSEHVAELNELLADRDLLKSEADATYTAATTEAVIAFQKEHDLLVDGLAGAQTVGALSELSVGDNGYLVEELQKDLNDLGLYKYDIDGLFGPITEQAVKDFQAKYGIEQTGVAGPDTYAALYYGSNPAVAAKPAEETTEEVVEEE</sequence>
<name>A0A1H0IAD4_9BACI</name>
<dbReference type="Pfam" id="PF01471">
    <property type="entry name" value="PG_binding_1"/>
    <property type="match status" value="2"/>
</dbReference>
<accession>A0A1H0IAD4</accession>
<dbReference type="RefSeq" id="WP_175444303.1">
    <property type="nucleotide sequence ID" value="NZ_FNIL01000010.1"/>
</dbReference>